<dbReference type="AlphaFoldDB" id="A0A133UCS1"/>
<proteinExistence type="predicted"/>
<keyword evidence="2" id="KW-1185">Reference proteome</keyword>
<dbReference type="EMBL" id="LHXM01000002">
    <property type="protein sequence ID" value="KXA91982.1"/>
    <property type="molecule type" value="Genomic_DNA"/>
</dbReference>
<accession>A0A133UCS1</accession>
<sequence>MSSSAPIAEDLGIKAEHPFLEEEFKRFAMDLDPELKVGRYEIEKEVNLANAYVVCDSDREINNA</sequence>
<gene>
    <name evidence="1" type="ORF">AKJ63_00090</name>
</gene>
<name>A0A133UCS1_9EURY</name>
<comment type="caution">
    <text evidence="1">The sequence shown here is derived from an EMBL/GenBank/DDBJ whole genome shotgun (WGS) entry which is preliminary data.</text>
</comment>
<protein>
    <submittedName>
        <fullName evidence="1">Uncharacterized protein</fullName>
    </submittedName>
</protein>
<feature type="non-terminal residue" evidence="1">
    <location>
        <position position="64"/>
    </location>
</feature>
<organism evidence="1 2">
    <name type="scientific">candidate division MSBL1 archaeon SCGC-AAA259D18</name>
    <dbReference type="NCBI Taxonomy" id="1698262"/>
    <lineage>
        <taxon>Archaea</taxon>
        <taxon>Methanobacteriati</taxon>
        <taxon>Methanobacteriota</taxon>
        <taxon>candidate division MSBL1</taxon>
    </lineage>
</organism>
<evidence type="ECO:0000313" key="1">
    <source>
        <dbReference type="EMBL" id="KXA91982.1"/>
    </source>
</evidence>
<evidence type="ECO:0000313" key="2">
    <source>
        <dbReference type="Proteomes" id="UP000070195"/>
    </source>
</evidence>
<dbReference type="Proteomes" id="UP000070195">
    <property type="component" value="Unassembled WGS sequence"/>
</dbReference>
<reference evidence="1 2" key="1">
    <citation type="journal article" date="2016" name="Sci. Rep.">
        <title>Metabolic traits of an uncultured archaeal lineage -MSBL1- from brine pools of the Red Sea.</title>
        <authorList>
            <person name="Mwirichia R."/>
            <person name="Alam I."/>
            <person name="Rashid M."/>
            <person name="Vinu M."/>
            <person name="Ba-Alawi W."/>
            <person name="Anthony Kamau A."/>
            <person name="Kamanda Ngugi D."/>
            <person name="Goker M."/>
            <person name="Klenk H.P."/>
            <person name="Bajic V."/>
            <person name="Stingl U."/>
        </authorList>
    </citation>
    <scope>NUCLEOTIDE SEQUENCE [LARGE SCALE GENOMIC DNA]</scope>
    <source>
        <strain evidence="1">SCGC-AAA259D18</strain>
    </source>
</reference>